<dbReference type="InParanoid" id="D6TG93"/>
<protein>
    <submittedName>
        <fullName evidence="1">Uncharacterized protein</fullName>
    </submittedName>
</protein>
<accession>D6TG93</accession>
<keyword evidence="2" id="KW-1185">Reference proteome</keyword>
<reference evidence="1 2" key="1">
    <citation type="journal article" date="2011" name="Stand. Genomic Sci.">
        <title>Non-contiguous finished genome sequence and contextual data of the filamentous soil bacterium Ktedonobacter racemifer type strain (SOSP1-21).</title>
        <authorList>
            <person name="Chang Y.J."/>
            <person name="Land M."/>
            <person name="Hauser L."/>
            <person name="Chertkov O."/>
            <person name="Del Rio T.G."/>
            <person name="Nolan M."/>
            <person name="Copeland A."/>
            <person name="Tice H."/>
            <person name="Cheng J.F."/>
            <person name="Lucas S."/>
            <person name="Han C."/>
            <person name="Goodwin L."/>
            <person name="Pitluck S."/>
            <person name="Ivanova N."/>
            <person name="Ovchinikova G."/>
            <person name="Pati A."/>
            <person name="Chen A."/>
            <person name="Palaniappan K."/>
            <person name="Mavromatis K."/>
            <person name="Liolios K."/>
            <person name="Brettin T."/>
            <person name="Fiebig A."/>
            <person name="Rohde M."/>
            <person name="Abt B."/>
            <person name="Goker M."/>
            <person name="Detter J.C."/>
            <person name="Woyke T."/>
            <person name="Bristow J."/>
            <person name="Eisen J.A."/>
            <person name="Markowitz V."/>
            <person name="Hugenholtz P."/>
            <person name="Kyrpides N.C."/>
            <person name="Klenk H.P."/>
            <person name="Lapidus A."/>
        </authorList>
    </citation>
    <scope>NUCLEOTIDE SEQUENCE [LARGE SCALE GENOMIC DNA]</scope>
    <source>
        <strain evidence="2">DSM 44963</strain>
    </source>
</reference>
<dbReference type="eggNOG" id="ENOG502ZN5X">
    <property type="taxonomic scope" value="Bacteria"/>
</dbReference>
<organism evidence="1 2">
    <name type="scientific">Ktedonobacter racemifer DSM 44963</name>
    <dbReference type="NCBI Taxonomy" id="485913"/>
    <lineage>
        <taxon>Bacteria</taxon>
        <taxon>Bacillati</taxon>
        <taxon>Chloroflexota</taxon>
        <taxon>Ktedonobacteria</taxon>
        <taxon>Ktedonobacterales</taxon>
        <taxon>Ktedonobacteraceae</taxon>
        <taxon>Ktedonobacter</taxon>
    </lineage>
</organism>
<comment type="caution">
    <text evidence="1">The sequence shown here is derived from an EMBL/GenBank/DDBJ whole genome shotgun (WGS) entry which is preliminary data.</text>
</comment>
<dbReference type="EMBL" id="ADVG01000001">
    <property type="protein sequence ID" value="EFH88795.1"/>
    <property type="molecule type" value="Genomic_DNA"/>
</dbReference>
<dbReference type="AlphaFoldDB" id="D6TG93"/>
<evidence type="ECO:0000313" key="1">
    <source>
        <dbReference type="EMBL" id="EFH88795.1"/>
    </source>
</evidence>
<evidence type="ECO:0000313" key="2">
    <source>
        <dbReference type="Proteomes" id="UP000004508"/>
    </source>
</evidence>
<dbReference type="Proteomes" id="UP000004508">
    <property type="component" value="Unassembled WGS sequence"/>
</dbReference>
<sequence>MSESMLFPYEKYMTLSESVPVYYPAGDETRAKQVFQILTRATEQLEQLFGQKRPELEILLLAPEDFQIAPHDEMEEVGMPHPYWTDVTSPPTIVVPAEVDLIFGEVTPAKFSFMLYHALVLAFLENDPRPWPEDNPLWADEWQIKFGALWLSQTLDGEKGVINTDLFAEYDDIFEVEPDGKTPNTVRGFDWYEDTSPEDYLCYQLLLEQMAADLLQKYPADILPRFLALYRVERDVWLSDEVTSLLASVLGPGGEEWLEDLVYF</sequence>
<name>D6TG93_KTERA</name>
<gene>
    <name evidence="1" type="ORF">Krac_10293</name>
</gene>
<dbReference type="OrthoDB" id="148889at2"/>
<dbReference type="STRING" id="485913.Krac_10293"/>
<proteinExistence type="predicted"/>
<dbReference type="RefSeq" id="WP_007904974.1">
    <property type="nucleotide sequence ID" value="NZ_ADVG01000001.1"/>
</dbReference>